<name>A0A3P7S006_9FIRM</name>
<dbReference type="GO" id="GO:0003677">
    <property type="term" value="F:DNA binding"/>
    <property type="evidence" value="ECO:0007669"/>
    <property type="project" value="UniProtKB-KW"/>
</dbReference>
<dbReference type="AlphaFoldDB" id="A0A3P7S006"/>
<dbReference type="Proteomes" id="UP000279029">
    <property type="component" value="Chromosome"/>
</dbReference>
<dbReference type="PROSITE" id="PS51197">
    <property type="entry name" value="HTH_RRF2_2"/>
    <property type="match status" value="1"/>
</dbReference>
<dbReference type="Pfam" id="PF02082">
    <property type="entry name" value="Rrf2"/>
    <property type="match status" value="1"/>
</dbReference>
<proteinExistence type="predicted"/>
<organism evidence="2 3">
    <name type="scientific">Petrocella atlantisensis</name>
    <dbReference type="NCBI Taxonomy" id="2173034"/>
    <lineage>
        <taxon>Bacteria</taxon>
        <taxon>Bacillati</taxon>
        <taxon>Bacillota</taxon>
        <taxon>Clostridia</taxon>
        <taxon>Lachnospirales</taxon>
        <taxon>Vallitaleaceae</taxon>
        <taxon>Petrocella</taxon>
    </lineage>
</organism>
<dbReference type="EMBL" id="LR130778">
    <property type="protein sequence ID" value="VDN46269.1"/>
    <property type="molecule type" value="Genomic_DNA"/>
</dbReference>
<dbReference type="InterPro" id="IPR036388">
    <property type="entry name" value="WH-like_DNA-bd_sf"/>
</dbReference>
<keyword evidence="1" id="KW-0238">DNA-binding</keyword>
<evidence type="ECO:0000313" key="3">
    <source>
        <dbReference type="Proteomes" id="UP000279029"/>
    </source>
</evidence>
<keyword evidence="3" id="KW-1185">Reference proteome</keyword>
<dbReference type="InterPro" id="IPR000944">
    <property type="entry name" value="Tscrpt_reg_Rrf2"/>
</dbReference>
<protein>
    <submittedName>
        <fullName evidence="2">Rrf2 family transcriptional regulator</fullName>
    </submittedName>
</protein>
<dbReference type="OrthoDB" id="9808360at2"/>
<accession>A0A3P7S006</accession>
<dbReference type="Gene3D" id="1.10.10.10">
    <property type="entry name" value="Winged helix-like DNA-binding domain superfamily/Winged helix DNA-binding domain"/>
    <property type="match status" value="1"/>
</dbReference>
<sequence length="141" mass="16019">MIHISNKARCGIRIMIYIALDAGTKTTVQDIYTKEDMSKRYLEQIFADLKKNNLVSSIKGKHGGYNITRPYNEITAYDIIVALEGEELTGDIDSKNKDLNQLLDNKLWQPLQSQIQDLLSAITLEALVNDYVGSQTNMFYI</sequence>
<gene>
    <name evidence="2" type="ORF">PATL70BA_0416</name>
</gene>
<dbReference type="KEGG" id="cbar:PATL70BA_0416"/>
<dbReference type="RefSeq" id="WP_125135808.1">
    <property type="nucleotide sequence ID" value="NZ_LR130778.1"/>
</dbReference>
<dbReference type="GO" id="GO:0005829">
    <property type="term" value="C:cytosol"/>
    <property type="evidence" value="ECO:0007669"/>
    <property type="project" value="TreeGrafter"/>
</dbReference>
<evidence type="ECO:0000256" key="1">
    <source>
        <dbReference type="ARBA" id="ARBA00023125"/>
    </source>
</evidence>
<dbReference type="NCBIfam" id="TIGR00738">
    <property type="entry name" value="rrf2_super"/>
    <property type="match status" value="1"/>
</dbReference>
<dbReference type="PANTHER" id="PTHR33221:SF5">
    <property type="entry name" value="HTH-TYPE TRANSCRIPTIONAL REGULATOR ISCR"/>
    <property type="match status" value="1"/>
</dbReference>
<dbReference type="GO" id="GO:0003700">
    <property type="term" value="F:DNA-binding transcription factor activity"/>
    <property type="evidence" value="ECO:0007669"/>
    <property type="project" value="TreeGrafter"/>
</dbReference>
<reference evidence="2 3" key="1">
    <citation type="submission" date="2018-09" db="EMBL/GenBank/DDBJ databases">
        <authorList>
            <person name="Postec A."/>
        </authorList>
    </citation>
    <scope>NUCLEOTIDE SEQUENCE [LARGE SCALE GENOMIC DNA]</scope>
    <source>
        <strain evidence="2">70B-A</strain>
    </source>
</reference>
<dbReference type="InterPro" id="IPR036390">
    <property type="entry name" value="WH_DNA-bd_sf"/>
</dbReference>
<dbReference type="SUPFAM" id="SSF46785">
    <property type="entry name" value="Winged helix' DNA-binding domain"/>
    <property type="match status" value="1"/>
</dbReference>
<dbReference type="PANTHER" id="PTHR33221">
    <property type="entry name" value="WINGED HELIX-TURN-HELIX TRANSCRIPTIONAL REGULATOR, RRF2 FAMILY"/>
    <property type="match status" value="1"/>
</dbReference>
<evidence type="ECO:0000313" key="2">
    <source>
        <dbReference type="EMBL" id="VDN46269.1"/>
    </source>
</evidence>